<dbReference type="SUPFAM" id="SSF52540">
    <property type="entry name" value="P-loop containing nucleoside triphosphate hydrolases"/>
    <property type="match status" value="1"/>
</dbReference>
<dbReference type="Pfam" id="PF00005">
    <property type="entry name" value="ABC_tran"/>
    <property type="match status" value="1"/>
</dbReference>
<gene>
    <name evidence="7" type="ORF">OSH07_07490</name>
</gene>
<protein>
    <submittedName>
        <fullName evidence="7">ABC transporter ATP-binding protein</fullName>
    </submittedName>
</protein>
<dbReference type="Gene3D" id="3.40.50.300">
    <property type="entry name" value="P-loop containing nucleotide triphosphate hydrolases"/>
    <property type="match status" value="1"/>
</dbReference>
<evidence type="ECO:0000256" key="2">
    <source>
        <dbReference type="ARBA" id="ARBA00022448"/>
    </source>
</evidence>
<dbReference type="Proteomes" id="UP001144805">
    <property type="component" value="Unassembled WGS sequence"/>
</dbReference>
<evidence type="ECO:0000256" key="3">
    <source>
        <dbReference type="ARBA" id="ARBA00022741"/>
    </source>
</evidence>
<proteinExistence type="inferred from homology"/>
<evidence type="ECO:0000256" key="4">
    <source>
        <dbReference type="ARBA" id="ARBA00022840"/>
    </source>
</evidence>
<evidence type="ECO:0000256" key="1">
    <source>
        <dbReference type="ARBA" id="ARBA00005417"/>
    </source>
</evidence>
<dbReference type="GO" id="GO:0016887">
    <property type="term" value="F:ATP hydrolysis activity"/>
    <property type="evidence" value="ECO:0007669"/>
    <property type="project" value="InterPro"/>
</dbReference>
<dbReference type="PROSITE" id="PS00211">
    <property type="entry name" value="ABC_TRANSPORTER_1"/>
    <property type="match status" value="1"/>
</dbReference>
<dbReference type="InterPro" id="IPR003593">
    <property type="entry name" value="AAA+_ATPase"/>
</dbReference>
<dbReference type="InterPro" id="IPR050166">
    <property type="entry name" value="ABC_transporter_ATP-bind"/>
</dbReference>
<comment type="caution">
    <text evidence="7">The sequence shown here is derived from an EMBL/GenBank/DDBJ whole genome shotgun (WGS) entry which is preliminary data.</text>
</comment>
<evidence type="ECO:0000259" key="6">
    <source>
        <dbReference type="PROSITE" id="PS50893"/>
    </source>
</evidence>
<dbReference type="InterPro" id="IPR017871">
    <property type="entry name" value="ABC_transporter-like_CS"/>
</dbReference>
<dbReference type="EMBL" id="JAPKNK010000002">
    <property type="protein sequence ID" value="MCX5569034.1"/>
    <property type="molecule type" value="Genomic_DNA"/>
</dbReference>
<dbReference type="InterPro" id="IPR003439">
    <property type="entry name" value="ABC_transporter-like_ATP-bd"/>
</dbReference>
<evidence type="ECO:0000256" key="5">
    <source>
        <dbReference type="SAM" id="MobiDB-lite"/>
    </source>
</evidence>
<keyword evidence="4 7" id="KW-0067">ATP-binding</keyword>
<keyword evidence="3" id="KW-0547">Nucleotide-binding</keyword>
<sequence>MNALPARDYPALEPVDSRETRPQPPVDLIIDQAGKTFETARGPMVALAPISLKVAKGSFVALIGPSGCGKSTLLRMAAGLEQPDNGAVLIRGKHPEQFRREGELGIAFQDAALLPWRSVFRNIAFPLQILGRSVKAHTDKIHELIELVGLKGHEDSLPGQLSGGMRQRVAIARSLVSDPSVLLLDEPFGALDQILRRTMNVELQRIWAARQTTTILVTHGIDEAVFLADEVVVMQAKPGRIAEIIKIPFARPRTPELFSHPHFHALCDRLMASLHGEGHTE</sequence>
<dbReference type="PROSITE" id="PS50893">
    <property type="entry name" value="ABC_TRANSPORTER_2"/>
    <property type="match status" value="1"/>
</dbReference>
<reference evidence="7" key="1">
    <citation type="submission" date="2022-11" db="EMBL/GenBank/DDBJ databases">
        <title>Biodiversity and phylogenetic relationships of bacteria.</title>
        <authorList>
            <person name="Machado R.A.R."/>
            <person name="Bhat A."/>
            <person name="Loulou A."/>
            <person name="Kallel S."/>
        </authorList>
    </citation>
    <scope>NUCLEOTIDE SEQUENCE</scope>
    <source>
        <strain evidence="7">K-TC2</strain>
    </source>
</reference>
<dbReference type="GO" id="GO:0005524">
    <property type="term" value="F:ATP binding"/>
    <property type="evidence" value="ECO:0007669"/>
    <property type="project" value="UniProtKB-KW"/>
</dbReference>
<evidence type="ECO:0000313" key="8">
    <source>
        <dbReference type="Proteomes" id="UP001144805"/>
    </source>
</evidence>
<accession>A0A9X3DZV4</accession>
<dbReference type="RefSeq" id="WP_266337988.1">
    <property type="nucleotide sequence ID" value="NZ_JAPKNK010000002.1"/>
</dbReference>
<comment type="similarity">
    <text evidence="1">Belongs to the ABC transporter superfamily.</text>
</comment>
<dbReference type="SMART" id="SM00382">
    <property type="entry name" value="AAA"/>
    <property type="match status" value="1"/>
</dbReference>
<name>A0A9X3DZV4_9HYPH</name>
<dbReference type="CDD" id="cd03293">
    <property type="entry name" value="ABC_NrtD_SsuB_transporters"/>
    <property type="match status" value="1"/>
</dbReference>
<evidence type="ECO:0000313" key="7">
    <source>
        <dbReference type="EMBL" id="MCX5569034.1"/>
    </source>
</evidence>
<dbReference type="InterPro" id="IPR027417">
    <property type="entry name" value="P-loop_NTPase"/>
</dbReference>
<dbReference type="PANTHER" id="PTHR42788:SF13">
    <property type="entry name" value="ALIPHATIC SULFONATES IMPORT ATP-BINDING PROTEIN SSUB"/>
    <property type="match status" value="1"/>
</dbReference>
<keyword evidence="2" id="KW-0813">Transport</keyword>
<organism evidence="7 8">
    <name type="scientific">Kaistia nematophila</name>
    <dbReference type="NCBI Taxonomy" id="2994654"/>
    <lineage>
        <taxon>Bacteria</taxon>
        <taxon>Pseudomonadati</taxon>
        <taxon>Pseudomonadota</taxon>
        <taxon>Alphaproteobacteria</taxon>
        <taxon>Hyphomicrobiales</taxon>
        <taxon>Kaistiaceae</taxon>
        <taxon>Kaistia</taxon>
    </lineage>
</organism>
<feature type="region of interest" description="Disordered" evidence="5">
    <location>
        <begin position="1"/>
        <end position="24"/>
    </location>
</feature>
<keyword evidence="8" id="KW-1185">Reference proteome</keyword>
<dbReference type="AlphaFoldDB" id="A0A9X3DZV4"/>
<feature type="domain" description="ABC transporter" evidence="6">
    <location>
        <begin position="28"/>
        <end position="261"/>
    </location>
</feature>
<dbReference type="PANTHER" id="PTHR42788">
    <property type="entry name" value="TAURINE IMPORT ATP-BINDING PROTEIN-RELATED"/>
    <property type="match status" value="1"/>
</dbReference>